<gene>
    <name evidence="3" type="ORF">LOCC1_G005056</name>
</gene>
<protein>
    <recommendedName>
        <fullName evidence="2">HNH nuclease domain-containing protein</fullName>
    </recommendedName>
</protein>
<evidence type="ECO:0000313" key="3">
    <source>
        <dbReference type="EMBL" id="TVY44304.1"/>
    </source>
</evidence>
<name>A0A8H8UE54_9HELO</name>
<feature type="compositionally biased region" description="Polar residues" evidence="1">
    <location>
        <begin position="103"/>
        <end position="118"/>
    </location>
</feature>
<evidence type="ECO:0000259" key="2">
    <source>
        <dbReference type="Pfam" id="PF13391"/>
    </source>
</evidence>
<dbReference type="Proteomes" id="UP000443090">
    <property type="component" value="Unassembled WGS sequence"/>
</dbReference>
<keyword evidence="4" id="KW-1185">Reference proteome</keyword>
<feature type="compositionally biased region" description="Polar residues" evidence="1">
    <location>
        <begin position="84"/>
        <end position="93"/>
    </location>
</feature>
<evidence type="ECO:0000256" key="1">
    <source>
        <dbReference type="SAM" id="MobiDB-lite"/>
    </source>
</evidence>
<organism evidence="3 4">
    <name type="scientific">Lachnellula occidentalis</name>
    <dbReference type="NCBI Taxonomy" id="215460"/>
    <lineage>
        <taxon>Eukaryota</taxon>
        <taxon>Fungi</taxon>
        <taxon>Dikarya</taxon>
        <taxon>Ascomycota</taxon>
        <taxon>Pezizomycotina</taxon>
        <taxon>Leotiomycetes</taxon>
        <taxon>Helotiales</taxon>
        <taxon>Lachnaceae</taxon>
        <taxon>Lachnellula</taxon>
    </lineage>
</organism>
<dbReference type="OrthoDB" id="3545258at2759"/>
<dbReference type="Pfam" id="PF13391">
    <property type="entry name" value="HNH_2"/>
    <property type="match status" value="1"/>
</dbReference>
<sequence>MASPQQADEDYNLSSDERLGLLQRLQDAFGDGPPHFWAACHLCDTEMLLVLVQIAQINPGTIRVIAGQTRSMVACWNQSARISSRTTTPQMSPMSEKIPPSGSAASSRTGSLQGTDSPPTKKLKFSISRSRLARDSAAQRDSYRCVLTGQPSIDVAHIYPFCLIKEESDAFGTRHSFWDMLRNFWPEEKVAAWEAEIFPNGTNDLGIETARNLITLSKDAHNMWNRGAFALKPISVSDDNTTLTIQLFWQARLEDIKATMNLLATPQSTKDLDCNIGAFEFGGPSTLFDSRKNPIRKVKSGDIFELTTDDLEARPLPSFALLEMQWFLQRITGMAGAADVEEDWGEGDWDDEIGNPGLDEIGGTSFISGDLTTSDPAAPVLGSDYILPMMNASKHYNTGE</sequence>
<feature type="region of interest" description="Disordered" evidence="1">
    <location>
        <begin position="84"/>
        <end position="123"/>
    </location>
</feature>
<dbReference type="AlphaFoldDB" id="A0A8H8UE54"/>
<feature type="domain" description="HNH nuclease" evidence="2">
    <location>
        <begin position="145"/>
        <end position="231"/>
    </location>
</feature>
<evidence type="ECO:0000313" key="4">
    <source>
        <dbReference type="Proteomes" id="UP000443090"/>
    </source>
</evidence>
<comment type="caution">
    <text evidence="3">The sequence shown here is derived from an EMBL/GenBank/DDBJ whole genome shotgun (WGS) entry which is preliminary data.</text>
</comment>
<dbReference type="InterPro" id="IPR003615">
    <property type="entry name" value="HNH_nuc"/>
</dbReference>
<accession>A0A8H8UE54</accession>
<reference evidence="3 4" key="1">
    <citation type="submission" date="2018-05" db="EMBL/GenBank/DDBJ databases">
        <title>Genome sequencing and assembly of the regulated plant pathogen Lachnellula willkommii and related sister species for the development of diagnostic species identification markers.</title>
        <authorList>
            <person name="Giroux E."/>
            <person name="Bilodeau G."/>
        </authorList>
    </citation>
    <scope>NUCLEOTIDE SEQUENCE [LARGE SCALE GENOMIC DNA]</scope>
    <source>
        <strain evidence="3 4">CBS 160.35</strain>
    </source>
</reference>
<dbReference type="EMBL" id="QGMI01000239">
    <property type="protein sequence ID" value="TVY44304.1"/>
    <property type="molecule type" value="Genomic_DNA"/>
</dbReference>
<proteinExistence type="predicted"/>